<dbReference type="Proteomes" id="UP000593915">
    <property type="component" value="Chromosome"/>
</dbReference>
<evidence type="ECO:0000256" key="12">
    <source>
        <dbReference type="RuleBase" id="RU003784"/>
    </source>
</evidence>
<dbReference type="NCBIfam" id="TIGR00174">
    <property type="entry name" value="miaA"/>
    <property type="match status" value="1"/>
</dbReference>
<dbReference type="InterPro" id="IPR027417">
    <property type="entry name" value="P-loop_NTPase"/>
</dbReference>
<sequence length="299" mass="34482">MLFPQDYKKDGFNAVVVLGATATGKTAYAVNLAKEYSGEIISVDSRQVYKGLDLGTGKDLFEYGNVPYHLIDICSLEKEYNVFDFQNDAYTAFAEVSGKDNLPIFTGGTGLYLDALIREYNLVPVPENRELRIGLEDKTLEELQNILLELKPEIHNKTDFEQRERLVRAIEIAEYNKNNPAAAQLLVSKRPHIKPFIIGLSFPRGVLRSRIYARLVQRIKAGMIEETENLNKNGVSWERLESLGLEYKFTAMYLQGKIKSKEEYIEELYRAICKFAKRQETWFRRMEKNRVNINWIICS</sequence>
<accession>A0A7S6WPD5</accession>
<comment type="similarity">
    <text evidence="3 10 13">Belongs to the IPP transferase family.</text>
</comment>
<dbReference type="Gene3D" id="3.40.50.300">
    <property type="entry name" value="P-loop containing nucleotide triphosphate hydrolases"/>
    <property type="match status" value="1"/>
</dbReference>
<evidence type="ECO:0000256" key="9">
    <source>
        <dbReference type="ARBA" id="ARBA00049563"/>
    </source>
</evidence>
<dbReference type="AlphaFoldDB" id="A0A7S6WPD5"/>
<comment type="caution">
    <text evidence="10">Lacks conserved residue(s) required for the propagation of feature annotation.</text>
</comment>
<name>A0A7S6WPD5_9SPIR</name>
<evidence type="ECO:0000313" key="15">
    <source>
        <dbReference type="Proteomes" id="UP000593915"/>
    </source>
</evidence>
<evidence type="ECO:0000256" key="10">
    <source>
        <dbReference type="HAMAP-Rule" id="MF_00185"/>
    </source>
</evidence>
<dbReference type="GO" id="GO:0052381">
    <property type="term" value="F:tRNA dimethylallyltransferase activity"/>
    <property type="evidence" value="ECO:0007669"/>
    <property type="project" value="UniProtKB-UniRule"/>
</dbReference>
<keyword evidence="4 10" id="KW-0808">Transferase</keyword>
<feature type="binding site" evidence="10">
    <location>
        <begin position="19"/>
        <end position="26"/>
    </location>
    <ligand>
        <name>ATP</name>
        <dbReference type="ChEBI" id="CHEBI:30616"/>
    </ligand>
</feature>
<keyword evidence="7 10" id="KW-0067">ATP-binding</keyword>
<evidence type="ECO:0000256" key="1">
    <source>
        <dbReference type="ARBA" id="ARBA00001946"/>
    </source>
</evidence>
<dbReference type="Pfam" id="PF01715">
    <property type="entry name" value="IPPT"/>
    <property type="match status" value="1"/>
</dbReference>
<evidence type="ECO:0000256" key="11">
    <source>
        <dbReference type="RuleBase" id="RU003783"/>
    </source>
</evidence>
<dbReference type="SUPFAM" id="SSF52540">
    <property type="entry name" value="P-loop containing nucleoside triphosphate hydrolases"/>
    <property type="match status" value="2"/>
</dbReference>
<feature type="site" description="Interaction with substrate tRNA" evidence="10">
    <location>
        <position position="132"/>
    </location>
</feature>
<gene>
    <name evidence="10 14" type="primary">miaA</name>
    <name evidence="14" type="ORF">IFE08_00125</name>
</gene>
<reference evidence="14 15" key="1">
    <citation type="submission" date="2020-09" db="EMBL/GenBank/DDBJ databases">
        <title>Characterization of Treponema spp. from bovine digital dermatitis in Korea.</title>
        <authorList>
            <person name="Espiritu H.M."/>
            <person name="Cho Y.I."/>
            <person name="Mamuad L."/>
        </authorList>
    </citation>
    <scope>NUCLEOTIDE SEQUENCE [LARGE SCALE GENOMIC DNA]</scope>
    <source>
        <strain evidence="14 15">KS1</strain>
    </source>
</reference>
<evidence type="ECO:0000256" key="5">
    <source>
        <dbReference type="ARBA" id="ARBA00022694"/>
    </source>
</evidence>
<comment type="cofactor">
    <cofactor evidence="1 10">
        <name>Mg(2+)</name>
        <dbReference type="ChEBI" id="CHEBI:18420"/>
    </cofactor>
</comment>
<comment type="catalytic activity">
    <reaction evidence="9 10 11">
        <text>adenosine(37) in tRNA + dimethylallyl diphosphate = N(6)-dimethylallyladenosine(37) in tRNA + diphosphate</text>
        <dbReference type="Rhea" id="RHEA:26482"/>
        <dbReference type="Rhea" id="RHEA-COMP:10162"/>
        <dbReference type="Rhea" id="RHEA-COMP:10375"/>
        <dbReference type="ChEBI" id="CHEBI:33019"/>
        <dbReference type="ChEBI" id="CHEBI:57623"/>
        <dbReference type="ChEBI" id="CHEBI:74411"/>
        <dbReference type="ChEBI" id="CHEBI:74415"/>
        <dbReference type="EC" id="2.5.1.75"/>
    </reaction>
</comment>
<dbReference type="InterPro" id="IPR039657">
    <property type="entry name" value="Dimethylallyltransferase"/>
</dbReference>
<proteinExistence type="inferred from homology"/>
<dbReference type="RefSeq" id="WP_194076325.1">
    <property type="nucleotide sequence ID" value="NZ_CP061839.1"/>
</dbReference>
<dbReference type="GO" id="GO:0006400">
    <property type="term" value="P:tRNA modification"/>
    <property type="evidence" value="ECO:0007669"/>
    <property type="project" value="TreeGrafter"/>
</dbReference>
<protein>
    <recommendedName>
        <fullName evidence="10">tRNA dimethylallyltransferase</fullName>
        <ecNumber evidence="10">2.5.1.75</ecNumber>
    </recommendedName>
    <alternativeName>
        <fullName evidence="10">Dimethylallyl diphosphate:tRNA dimethylallyltransferase</fullName>
        <shortName evidence="10">DMAPP:tRNA dimethylallyltransferase</shortName>
        <shortName evidence="10">DMATase</shortName>
    </alternativeName>
    <alternativeName>
        <fullName evidence="10">Isopentenyl-diphosphate:tRNA isopentenyltransferase</fullName>
        <shortName evidence="10">IPP transferase</shortName>
        <shortName evidence="10">IPPT</shortName>
        <shortName evidence="10">IPTase</shortName>
    </alternativeName>
</protein>
<dbReference type="GO" id="GO:0005524">
    <property type="term" value="F:ATP binding"/>
    <property type="evidence" value="ECO:0007669"/>
    <property type="project" value="UniProtKB-UniRule"/>
</dbReference>
<evidence type="ECO:0000256" key="3">
    <source>
        <dbReference type="ARBA" id="ARBA00005842"/>
    </source>
</evidence>
<evidence type="ECO:0000256" key="7">
    <source>
        <dbReference type="ARBA" id="ARBA00022840"/>
    </source>
</evidence>
<dbReference type="HAMAP" id="MF_00185">
    <property type="entry name" value="IPP_trans"/>
    <property type="match status" value="1"/>
</dbReference>
<dbReference type="EC" id="2.5.1.75" evidence="10"/>
<dbReference type="Gene3D" id="1.10.287.890">
    <property type="entry name" value="Crystal structure of tRNA isopentenylpyrophosphate transferase (bh2366) domain"/>
    <property type="match status" value="1"/>
</dbReference>
<evidence type="ECO:0000256" key="2">
    <source>
        <dbReference type="ARBA" id="ARBA00003213"/>
    </source>
</evidence>
<dbReference type="EMBL" id="CP061839">
    <property type="protein sequence ID" value="QOW60878.1"/>
    <property type="molecule type" value="Genomic_DNA"/>
</dbReference>
<dbReference type="InterPro" id="IPR018022">
    <property type="entry name" value="IPT"/>
</dbReference>
<feature type="site" description="Interaction with substrate tRNA" evidence="10">
    <location>
        <position position="109"/>
    </location>
</feature>
<dbReference type="PANTHER" id="PTHR11088:SF60">
    <property type="entry name" value="TRNA DIMETHYLALLYLTRANSFERASE"/>
    <property type="match status" value="1"/>
</dbReference>
<feature type="region of interest" description="Interaction with substrate tRNA" evidence="10">
    <location>
        <begin position="44"/>
        <end position="47"/>
    </location>
</feature>
<evidence type="ECO:0000256" key="8">
    <source>
        <dbReference type="ARBA" id="ARBA00022842"/>
    </source>
</evidence>
<feature type="binding site" evidence="10">
    <location>
        <begin position="21"/>
        <end position="26"/>
    </location>
    <ligand>
        <name>substrate</name>
    </ligand>
</feature>
<dbReference type="PANTHER" id="PTHR11088">
    <property type="entry name" value="TRNA DIMETHYLALLYLTRANSFERASE"/>
    <property type="match status" value="1"/>
</dbReference>
<keyword evidence="8 10" id="KW-0460">Magnesium</keyword>
<evidence type="ECO:0000256" key="4">
    <source>
        <dbReference type="ARBA" id="ARBA00022679"/>
    </source>
</evidence>
<comment type="function">
    <text evidence="2 10 12">Catalyzes the transfer of a dimethylallyl group onto the adenine at position 37 in tRNAs that read codons beginning with uridine, leading to the formation of N6-(dimethylallyl)adenosine (i(6)A).</text>
</comment>
<organism evidence="14 15">
    <name type="scientific">Treponema pedis</name>
    <dbReference type="NCBI Taxonomy" id="409322"/>
    <lineage>
        <taxon>Bacteria</taxon>
        <taxon>Pseudomonadati</taxon>
        <taxon>Spirochaetota</taxon>
        <taxon>Spirochaetia</taxon>
        <taxon>Spirochaetales</taxon>
        <taxon>Treponemataceae</taxon>
        <taxon>Treponema</taxon>
    </lineage>
</organism>
<keyword evidence="5 10" id="KW-0819">tRNA processing</keyword>
<keyword evidence="6 10" id="KW-0547">Nucleotide-binding</keyword>
<evidence type="ECO:0000313" key="14">
    <source>
        <dbReference type="EMBL" id="QOW60878.1"/>
    </source>
</evidence>
<evidence type="ECO:0000256" key="6">
    <source>
        <dbReference type="ARBA" id="ARBA00022741"/>
    </source>
</evidence>
<evidence type="ECO:0000256" key="13">
    <source>
        <dbReference type="RuleBase" id="RU003785"/>
    </source>
</evidence>
<comment type="subunit">
    <text evidence="10">Monomer.</text>
</comment>